<dbReference type="GO" id="GO:0006412">
    <property type="term" value="P:translation"/>
    <property type="evidence" value="ECO:0007669"/>
    <property type="project" value="UniProtKB-UniRule"/>
</dbReference>
<dbReference type="Pfam" id="PF01479">
    <property type="entry name" value="S4"/>
    <property type="match status" value="1"/>
</dbReference>
<evidence type="ECO:0000256" key="5">
    <source>
        <dbReference type="ARBA" id="ARBA00023274"/>
    </source>
</evidence>
<evidence type="ECO:0000256" key="1">
    <source>
        <dbReference type="ARBA" id="ARBA00007465"/>
    </source>
</evidence>
<protein>
    <recommendedName>
        <fullName evidence="6 7">Small ribosomal subunit protein uS4</fullName>
    </recommendedName>
</protein>
<evidence type="ECO:0000313" key="10">
    <source>
        <dbReference type="EMBL" id="PKK91410.1"/>
    </source>
</evidence>
<evidence type="ECO:0000259" key="9">
    <source>
        <dbReference type="SMART" id="SM01390"/>
    </source>
</evidence>
<keyword evidence="5 7" id="KW-0687">Ribonucleoprotein</keyword>
<organism evidence="10 11">
    <name type="scientific">Candidatus Wallbacteria bacterium HGW-Wallbacteria-1</name>
    <dbReference type="NCBI Taxonomy" id="2013854"/>
    <lineage>
        <taxon>Bacteria</taxon>
        <taxon>Candidatus Walliibacteriota</taxon>
    </lineage>
</organism>
<dbReference type="AlphaFoldDB" id="A0A2N1PSV6"/>
<keyword evidence="4 7" id="KW-0689">Ribosomal protein</keyword>
<evidence type="ECO:0000256" key="2">
    <source>
        <dbReference type="ARBA" id="ARBA00022730"/>
    </source>
</evidence>
<dbReference type="HAMAP" id="MF_01306_B">
    <property type="entry name" value="Ribosomal_uS4_B"/>
    <property type="match status" value="1"/>
</dbReference>
<dbReference type="InterPro" id="IPR005709">
    <property type="entry name" value="Ribosomal_uS4_bac-type"/>
</dbReference>
<comment type="function">
    <text evidence="7">With S5 and S12 plays an important role in translational accuracy.</text>
</comment>
<dbReference type="EMBL" id="PGXC01000003">
    <property type="protein sequence ID" value="PKK91410.1"/>
    <property type="molecule type" value="Genomic_DNA"/>
</dbReference>
<dbReference type="NCBIfam" id="NF003717">
    <property type="entry name" value="PRK05327.1"/>
    <property type="match status" value="1"/>
</dbReference>
<dbReference type="GO" id="GO:0042274">
    <property type="term" value="P:ribosomal small subunit biogenesis"/>
    <property type="evidence" value="ECO:0007669"/>
    <property type="project" value="TreeGrafter"/>
</dbReference>
<comment type="subunit">
    <text evidence="7">Part of the 30S ribosomal subunit. Contacts protein S5. The interaction surface between S4 and S5 is involved in control of translational fidelity.</text>
</comment>
<dbReference type="SMART" id="SM00363">
    <property type="entry name" value="S4"/>
    <property type="match status" value="1"/>
</dbReference>
<evidence type="ECO:0000256" key="7">
    <source>
        <dbReference type="HAMAP-Rule" id="MF_01306"/>
    </source>
</evidence>
<dbReference type="Gene3D" id="1.10.1050.10">
    <property type="entry name" value="Ribosomal Protein S4 Delta 41, Chain A, domain 1"/>
    <property type="match status" value="1"/>
</dbReference>
<comment type="function">
    <text evidence="7">One of the primary rRNA binding proteins, it binds directly to 16S rRNA where it nucleates assembly of the body of the 30S subunit.</text>
</comment>
<evidence type="ECO:0000256" key="4">
    <source>
        <dbReference type="ARBA" id="ARBA00022980"/>
    </source>
</evidence>
<dbReference type="GO" id="GO:0019843">
    <property type="term" value="F:rRNA binding"/>
    <property type="evidence" value="ECO:0007669"/>
    <property type="project" value="UniProtKB-UniRule"/>
</dbReference>
<dbReference type="GO" id="GO:0015935">
    <property type="term" value="C:small ribosomal subunit"/>
    <property type="evidence" value="ECO:0007669"/>
    <property type="project" value="InterPro"/>
</dbReference>
<dbReference type="SUPFAM" id="SSF55174">
    <property type="entry name" value="Alpha-L RNA-binding motif"/>
    <property type="match status" value="1"/>
</dbReference>
<gene>
    <name evidence="7" type="primary">rpsD</name>
    <name evidence="10" type="ORF">CVV64_06500</name>
</gene>
<dbReference type="NCBIfam" id="TIGR01017">
    <property type="entry name" value="rpsD_bact"/>
    <property type="match status" value="1"/>
</dbReference>
<dbReference type="PANTHER" id="PTHR11831">
    <property type="entry name" value="30S 40S RIBOSOMAL PROTEIN"/>
    <property type="match status" value="1"/>
</dbReference>
<keyword evidence="3 7" id="KW-0694">RNA-binding</keyword>
<comment type="similarity">
    <text evidence="1 7">Belongs to the universal ribosomal protein uS4 family.</text>
</comment>
<dbReference type="InterPro" id="IPR001912">
    <property type="entry name" value="Ribosomal_uS4_N"/>
</dbReference>
<dbReference type="InterPro" id="IPR002942">
    <property type="entry name" value="S4_RNA-bd"/>
</dbReference>
<dbReference type="Proteomes" id="UP000233256">
    <property type="component" value="Unassembled WGS sequence"/>
</dbReference>
<keyword evidence="2 7" id="KW-0699">rRNA-binding</keyword>
<evidence type="ECO:0000259" key="8">
    <source>
        <dbReference type="SMART" id="SM00363"/>
    </source>
</evidence>
<dbReference type="PANTHER" id="PTHR11831:SF4">
    <property type="entry name" value="SMALL RIBOSOMAL SUBUNIT PROTEIN US4M"/>
    <property type="match status" value="1"/>
</dbReference>
<evidence type="ECO:0000256" key="3">
    <source>
        <dbReference type="ARBA" id="ARBA00022884"/>
    </source>
</evidence>
<name>A0A2N1PSV6_9BACT</name>
<dbReference type="Pfam" id="PF00163">
    <property type="entry name" value="Ribosomal_S4"/>
    <property type="match status" value="1"/>
</dbReference>
<dbReference type="PROSITE" id="PS50889">
    <property type="entry name" value="S4"/>
    <property type="match status" value="1"/>
</dbReference>
<proteinExistence type="inferred from homology"/>
<feature type="domain" description="RNA-binding S4" evidence="8">
    <location>
        <begin position="99"/>
        <end position="159"/>
    </location>
</feature>
<dbReference type="InterPro" id="IPR022801">
    <property type="entry name" value="Ribosomal_uS4"/>
</dbReference>
<dbReference type="Gene3D" id="3.10.290.10">
    <property type="entry name" value="RNA-binding S4 domain"/>
    <property type="match status" value="1"/>
</dbReference>
<dbReference type="SMART" id="SM01390">
    <property type="entry name" value="Ribosomal_S4"/>
    <property type="match status" value="1"/>
</dbReference>
<evidence type="ECO:0000256" key="6">
    <source>
        <dbReference type="ARBA" id="ARBA00035254"/>
    </source>
</evidence>
<accession>A0A2N1PSV6</accession>
<sequence length="209" mass="24134">MSRYSGAVCRICRREGEKLFLKGDRCYTDKCGYTRKPTAPGFQPARGRRKVSDYGTQLREKQKLRKAFGICEKQFKKYYQIAIRKTGKTGEVFLQLLESRLDAIVYRLGFCNSRPQARQYVNHGHFMVNDKKVDIASYLVKPGDVVAVREKSRAVVSIKNRMESIDANSIKPWLKLDPAAFSGVFVKLPERSELPEEIQEHLIVEFYSR</sequence>
<dbReference type="InterPro" id="IPR036986">
    <property type="entry name" value="S4_RNA-bd_sf"/>
</dbReference>
<reference evidence="10 11" key="1">
    <citation type="journal article" date="2017" name="ISME J.">
        <title>Potential for microbial H2 and metal transformations associated with novel bacteria and archaea in deep terrestrial subsurface sediments.</title>
        <authorList>
            <person name="Hernsdorf A.W."/>
            <person name="Amano Y."/>
            <person name="Miyakawa K."/>
            <person name="Ise K."/>
            <person name="Suzuki Y."/>
            <person name="Anantharaman K."/>
            <person name="Probst A."/>
            <person name="Burstein D."/>
            <person name="Thomas B.C."/>
            <person name="Banfield J.F."/>
        </authorList>
    </citation>
    <scope>NUCLEOTIDE SEQUENCE [LARGE SCALE GENOMIC DNA]</scope>
    <source>
        <strain evidence="10">HGW-Wallbacteria-1</strain>
    </source>
</reference>
<comment type="caution">
    <text evidence="10">The sequence shown here is derived from an EMBL/GenBank/DDBJ whole genome shotgun (WGS) entry which is preliminary data.</text>
</comment>
<dbReference type="FunFam" id="3.10.290.10:FF:000001">
    <property type="entry name" value="30S ribosomal protein S4"/>
    <property type="match status" value="1"/>
</dbReference>
<dbReference type="CDD" id="cd00165">
    <property type="entry name" value="S4"/>
    <property type="match status" value="1"/>
</dbReference>
<evidence type="ECO:0000313" key="11">
    <source>
        <dbReference type="Proteomes" id="UP000233256"/>
    </source>
</evidence>
<feature type="domain" description="Small ribosomal subunit protein uS4 N-terminal" evidence="9">
    <location>
        <begin position="3"/>
        <end position="98"/>
    </location>
</feature>
<dbReference type="GO" id="GO:0003735">
    <property type="term" value="F:structural constituent of ribosome"/>
    <property type="evidence" value="ECO:0007669"/>
    <property type="project" value="InterPro"/>
</dbReference>